<dbReference type="InterPro" id="IPR055533">
    <property type="entry name" value="DUF7109"/>
</dbReference>
<comment type="caution">
    <text evidence="2">The sequence shown here is derived from an EMBL/GenBank/DDBJ whole genome shotgun (WGS) entry which is preliminary data.</text>
</comment>
<proteinExistence type="predicted"/>
<dbReference type="EMBL" id="JAMQOQ010000001">
    <property type="protein sequence ID" value="MDS0293549.1"/>
    <property type="molecule type" value="Genomic_DNA"/>
</dbReference>
<dbReference type="RefSeq" id="WP_310927357.1">
    <property type="nucleotide sequence ID" value="NZ_JAMQOQ010000001.1"/>
</dbReference>
<sequence length="173" mass="18519">MTDAEALYDDLAGVVDLFGALSRAELRRALDELAFKQGRDADAEALSAAVEDAVREYYLVAYDRDGDGDGAELLVPGPAAFPSLPENAEDLPHILDLDRRTVDRGAAADAALARLRRDAEAAVRAGDEARIERLLDVTYDAELWASDGANVDVSGETGTDVESVRSRLEAALD</sequence>
<protein>
    <submittedName>
        <fullName evidence="2">Uncharacterized protein</fullName>
    </submittedName>
</protein>
<dbReference type="Proteomes" id="UP001254813">
    <property type="component" value="Unassembled WGS sequence"/>
</dbReference>
<gene>
    <name evidence="2" type="ORF">NDI79_05090</name>
</gene>
<accession>A0ABU2FYE2</accession>
<dbReference type="Pfam" id="PF23421">
    <property type="entry name" value="DUF7109"/>
    <property type="match status" value="1"/>
</dbReference>
<keyword evidence="3" id="KW-1185">Reference proteome</keyword>
<feature type="region of interest" description="Disordered" evidence="1">
    <location>
        <begin position="150"/>
        <end position="173"/>
    </location>
</feature>
<reference evidence="2 3" key="1">
    <citation type="submission" date="2022-06" db="EMBL/GenBank/DDBJ databases">
        <title>Halogeometricum sp. a new haloarchaeum isolate from saline soil.</title>
        <authorList>
            <person name="Strakova D."/>
            <person name="Galisteo C."/>
            <person name="Sanchez-Porro C."/>
            <person name="Ventosa A."/>
        </authorList>
    </citation>
    <scope>NUCLEOTIDE SEQUENCE [LARGE SCALE GENOMIC DNA]</scope>
    <source>
        <strain evidence="3">S3BR25-2</strain>
    </source>
</reference>
<name>A0ABU2FYE2_9EURY</name>
<evidence type="ECO:0000313" key="3">
    <source>
        <dbReference type="Proteomes" id="UP001254813"/>
    </source>
</evidence>
<evidence type="ECO:0000256" key="1">
    <source>
        <dbReference type="SAM" id="MobiDB-lite"/>
    </source>
</evidence>
<evidence type="ECO:0000313" key="2">
    <source>
        <dbReference type="EMBL" id="MDS0293549.1"/>
    </source>
</evidence>
<feature type="compositionally biased region" description="Basic and acidic residues" evidence="1">
    <location>
        <begin position="162"/>
        <end position="173"/>
    </location>
</feature>
<organism evidence="2 3">
    <name type="scientific">Halogeometricum luteum</name>
    <dbReference type="NCBI Taxonomy" id="2950537"/>
    <lineage>
        <taxon>Archaea</taxon>
        <taxon>Methanobacteriati</taxon>
        <taxon>Methanobacteriota</taxon>
        <taxon>Stenosarchaea group</taxon>
        <taxon>Halobacteria</taxon>
        <taxon>Halobacteriales</taxon>
        <taxon>Haloferacaceae</taxon>
        <taxon>Halogeometricum</taxon>
    </lineage>
</organism>